<evidence type="ECO:0000256" key="1">
    <source>
        <dbReference type="ARBA" id="ARBA00001966"/>
    </source>
</evidence>
<evidence type="ECO:0000313" key="14">
    <source>
        <dbReference type="Proteomes" id="UP000032250"/>
    </source>
</evidence>
<comment type="pathway">
    <text evidence="2">Carbohydrate biosynthesis; gluconeogenesis.</text>
</comment>
<dbReference type="PANTHER" id="PTHR30182:SF1">
    <property type="entry name" value="L-SERINE DEHYDRATASE 1"/>
    <property type="match status" value="1"/>
</dbReference>
<evidence type="ECO:0000259" key="12">
    <source>
        <dbReference type="Pfam" id="PF03313"/>
    </source>
</evidence>
<feature type="domain" description="Serine dehydratase-like alpha subunit" evidence="12">
    <location>
        <begin position="15"/>
        <end position="276"/>
    </location>
</feature>
<dbReference type="PANTHER" id="PTHR30182">
    <property type="entry name" value="L-SERINE DEHYDRATASE"/>
    <property type="match status" value="1"/>
</dbReference>
<dbReference type="PATRIC" id="fig|1379739.3.peg.1589"/>
<keyword evidence="8 11" id="KW-0411">Iron-sulfur</keyword>
<dbReference type="OrthoDB" id="9805537at2"/>
<evidence type="ECO:0000256" key="11">
    <source>
        <dbReference type="RuleBase" id="RU366059"/>
    </source>
</evidence>
<dbReference type="GO" id="GO:0006094">
    <property type="term" value="P:gluconeogenesis"/>
    <property type="evidence" value="ECO:0007669"/>
    <property type="project" value="UniProtKB-KW"/>
</dbReference>
<dbReference type="NCBIfam" id="TIGR00718">
    <property type="entry name" value="sda_alpha"/>
    <property type="match status" value="1"/>
</dbReference>
<dbReference type="Proteomes" id="UP000032250">
    <property type="component" value="Unassembled WGS sequence"/>
</dbReference>
<comment type="similarity">
    <text evidence="3 11">Belongs to the iron-sulfur dependent L-serine dehydratase family.</text>
</comment>
<protein>
    <recommendedName>
        <fullName evidence="11">L-serine dehydratase</fullName>
        <ecNumber evidence="11">4.3.1.17</ecNumber>
    </recommendedName>
</protein>
<accession>A0A0D1BWM2</accession>
<dbReference type="InterPro" id="IPR004642">
    <property type="entry name" value="Ser_deHydtase_asu"/>
</dbReference>
<dbReference type="Pfam" id="PF03313">
    <property type="entry name" value="SDH_alpha"/>
    <property type="match status" value="1"/>
</dbReference>
<keyword evidence="7 11" id="KW-0408">Iron</keyword>
<comment type="catalytic activity">
    <reaction evidence="10 11">
        <text>L-serine = pyruvate + NH4(+)</text>
        <dbReference type="Rhea" id="RHEA:19169"/>
        <dbReference type="ChEBI" id="CHEBI:15361"/>
        <dbReference type="ChEBI" id="CHEBI:28938"/>
        <dbReference type="ChEBI" id="CHEBI:33384"/>
        <dbReference type="EC" id="4.3.1.17"/>
    </reaction>
</comment>
<evidence type="ECO:0000256" key="6">
    <source>
        <dbReference type="ARBA" id="ARBA00022723"/>
    </source>
</evidence>
<dbReference type="InterPro" id="IPR005130">
    <property type="entry name" value="Ser_deHydtase-like_asu"/>
</dbReference>
<evidence type="ECO:0000256" key="7">
    <source>
        <dbReference type="ARBA" id="ARBA00023004"/>
    </source>
</evidence>
<dbReference type="GO" id="GO:0051539">
    <property type="term" value="F:4 iron, 4 sulfur cluster binding"/>
    <property type="evidence" value="ECO:0007669"/>
    <property type="project" value="UniProtKB-UniRule"/>
</dbReference>
<dbReference type="EMBL" id="JXSU01000007">
    <property type="protein sequence ID" value="KIS23211.1"/>
    <property type="molecule type" value="Genomic_DNA"/>
</dbReference>
<proteinExistence type="inferred from homology"/>
<dbReference type="RefSeq" id="WP_003487063.1">
    <property type="nucleotide sequence ID" value="NZ_JXSU01000007.1"/>
</dbReference>
<keyword evidence="5 11" id="KW-0004">4Fe-4S</keyword>
<organism evidence="13 14">
    <name type="scientific">Clostridium botulinum B2 450</name>
    <dbReference type="NCBI Taxonomy" id="1379739"/>
    <lineage>
        <taxon>Bacteria</taxon>
        <taxon>Bacillati</taxon>
        <taxon>Bacillota</taxon>
        <taxon>Clostridia</taxon>
        <taxon>Eubacteriales</taxon>
        <taxon>Clostridiaceae</taxon>
        <taxon>Clostridium</taxon>
    </lineage>
</organism>
<gene>
    <name evidence="13" type="ORF">N495_06285</name>
</gene>
<evidence type="ECO:0000256" key="4">
    <source>
        <dbReference type="ARBA" id="ARBA00022432"/>
    </source>
</evidence>
<dbReference type="InterPro" id="IPR051318">
    <property type="entry name" value="Fe-S_L-Ser"/>
</dbReference>
<sequence length="296" mass="30784">MFVNTGKELIKVCNEKKLKIWEYTLKIEAESKNISEKEVFETMKKALKVMRHSAKIGRKEEVKSVSGLIGGDALKLEEYSKCENTLTGSFMVRAMAMAISTSEVNAAMGRIVASPTAGSAGILPAVVIAAGEKLNKSEDDLVKALFTASGLGILISKNATTAGAEGGCQAECGSAAAMASAAVVEMMGGSVEQALDAGAIVIKNILGLVCDPVAGLVEIPCAKRNIAGTVSALTTADMVMAGVTSHIPFDDSVEAMYRVGKQLPSCLRETALGGVAVTEAGLKLKEKVFGCTGCKK</sequence>
<reference evidence="13 14" key="1">
    <citation type="submission" date="2014-06" db="EMBL/GenBank/DDBJ databases">
        <title>Genome characterization of distinct group I Clostridium botulinum lineages.</title>
        <authorList>
            <person name="Giordani F."/>
            <person name="Anselmo A."/>
            <person name="Fillo S."/>
            <person name="Palozzi A.M."/>
            <person name="Fortunato A."/>
            <person name="Gentile B."/>
            <person name="Ciammaruconi A."/>
            <person name="Anniballi F."/>
            <person name="De Medici D."/>
            <person name="Lista F."/>
        </authorList>
    </citation>
    <scope>NUCLEOTIDE SEQUENCE [LARGE SCALE GENOMIC DNA]</scope>
    <source>
        <strain evidence="13 14">B2 450</strain>
    </source>
</reference>
<keyword evidence="4 11" id="KW-0312">Gluconeogenesis</keyword>
<name>A0A0D1BWM2_CLOBO</name>
<comment type="caution">
    <text evidence="13">The sequence shown here is derived from an EMBL/GenBank/DDBJ whole genome shotgun (WGS) entry which is preliminary data.</text>
</comment>
<evidence type="ECO:0000256" key="2">
    <source>
        <dbReference type="ARBA" id="ARBA00004742"/>
    </source>
</evidence>
<keyword evidence="6 11" id="KW-0479">Metal-binding</keyword>
<evidence type="ECO:0000256" key="5">
    <source>
        <dbReference type="ARBA" id="ARBA00022485"/>
    </source>
</evidence>
<dbReference type="HOGENOM" id="CLU_022305_2_0_9"/>
<evidence type="ECO:0000256" key="3">
    <source>
        <dbReference type="ARBA" id="ARBA00008636"/>
    </source>
</evidence>
<keyword evidence="9 11" id="KW-0456">Lyase</keyword>
<dbReference type="GO" id="GO:0046872">
    <property type="term" value="F:metal ion binding"/>
    <property type="evidence" value="ECO:0007669"/>
    <property type="project" value="UniProtKB-KW"/>
</dbReference>
<evidence type="ECO:0000256" key="10">
    <source>
        <dbReference type="ARBA" id="ARBA00049406"/>
    </source>
</evidence>
<dbReference type="GO" id="GO:0003941">
    <property type="term" value="F:L-serine ammonia-lyase activity"/>
    <property type="evidence" value="ECO:0007669"/>
    <property type="project" value="UniProtKB-UniRule"/>
</dbReference>
<evidence type="ECO:0000256" key="8">
    <source>
        <dbReference type="ARBA" id="ARBA00023014"/>
    </source>
</evidence>
<dbReference type="EC" id="4.3.1.17" evidence="11"/>
<comment type="cofactor">
    <cofactor evidence="1 11">
        <name>[4Fe-4S] cluster</name>
        <dbReference type="ChEBI" id="CHEBI:49883"/>
    </cofactor>
</comment>
<dbReference type="AlphaFoldDB" id="A0A0D1BWM2"/>
<evidence type="ECO:0000313" key="13">
    <source>
        <dbReference type="EMBL" id="KIS23211.1"/>
    </source>
</evidence>
<evidence type="ECO:0000256" key="9">
    <source>
        <dbReference type="ARBA" id="ARBA00023239"/>
    </source>
</evidence>